<comment type="caution">
    <text evidence="3">The sequence shown here is derived from an EMBL/GenBank/DDBJ whole genome shotgun (WGS) entry which is preliminary data.</text>
</comment>
<dbReference type="Pfam" id="PF09992">
    <property type="entry name" value="NAGPA"/>
    <property type="match status" value="1"/>
</dbReference>
<dbReference type="PANTHER" id="PTHR40446:SF2">
    <property type="entry name" value="N-ACETYLGLUCOSAMINE-1-PHOSPHODIESTER ALPHA-N-ACETYLGLUCOSAMINIDASE"/>
    <property type="match status" value="1"/>
</dbReference>
<feature type="domain" description="Phosphodiester glycosidase" evidence="2">
    <location>
        <begin position="248"/>
        <end position="418"/>
    </location>
</feature>
<dbReference type="Gene3D" id="3.30.457.10">
    <property type="entry name" value="Copper amine oxidase-like, N-terminal domain"/>
    <property type="match status" value="1"/>
</dbReference>
<gene>
    <name evidence="3" type="ORF">ERL59_01935</name>
</gene>
<dbReference type="InterPro" id="IPR012854">
    <property type="entry name" value="Cu_amine_oxidase-like_N"/>
</dbReference>
<evidence type="ECO:0000259" key="2">
    <source>
        <dbReference type="Pfam" id="PF09992"/>
    </source>
</evidence>
<dbReference type="PANTHER" id="PTHR40446">
    <property type="entry name" value="N-ACETYLGLUCOSAMINE-1-PHOSPHODIESTER ALPHA-N-ACETYLGLUCOSAMINIDASE"/>
    <property type="match status" value="1"/>
</dbReference>
<dbReference type="SUPFAM" id="SSF55383">
    <property type="entry name" value="Copper amine oxidase, domain N"/>
    <property type="match status" value="1"/>
</dbReference>
<dbReference type="Proteomes" id="UP000448943">
    <property type="component" value="Unassembled WGS sequence"/>
</dbReference>
<dbReference type="InterPro" id="IPR036582">
    <property type="entry name" value="Mao_N_sf"/>
</dbReference>
<evidence type="ECO:0000313" key="4">
    <source>
        <dbReference type="Proteomes" id="UP000448943"/>
    </source>
</evidence>
<dbReference type="InterPro" id="IPR018711">
    <property type="entry name" value="NAGPA"/>
</dbReference>
<protein>
    <submittedName>
        <fullName evidence="3">Copper amine oxidase</fullName>
    </submittedName>
</protein>
<evidence type="ECO:0000313" key="3">
    <source>
        <dbReference type="EMBL" id="NBI27720.1"/>
    </source>
</evidence>
<name>A0A6N9Q0S3_9BACL</name>
<dbReference type="EMBL" id="SIJB01000005">
    <property type="protein sequence ID" value="NBI27720.1"/>
    <property type="molecule type" value="Genomic_DNA"/>
</dbReference>
<dbReference type="Pfam" id="PF07833">
    <property type="entry name" value="Cu_amine_oxidN1"/>
    <property type="match status" value="1"/>
</dbReference>
<sequence>MEYKHRKSGKRLLSKKVIPMVVSSFLSAQLLFSPISGLSISQVEAASAKLLNEEMITSGAVLQNYTFTMQRDGEYINTNVGVIKLDLNNPYVKLDVMTGAHGKFTERSTVQNMVKYTDAVAGVNGDFYAMSSEGVPLGPTISDGEIMASPSELTGMYTFGITEANKPVIGLYAFEGLVTAENGESYPLRGINKTYAWLEPGNLHSHADSLYIYTNAWGSEQRAADGATTPTEVLVVDGVIEEISEGKFLQMTPPKDGYILRAHGKAAKFVTENMRVGDEMDTDYELLSLSDDGQNIKEDDFKMLIGGHTVLIQDGKAADFSRDVSSLLGNRSRTAIGYSKDERYVYIVTADHYGESDGLRLSELQELMLQLGIYNGINLDGGGSTQLVSRPLAEFDVELSNQPEYGSERKVVNGVGVYSTAPEGQLKGMFLDGQTTLFKNEQTTYQMKAYDEYYNPLDVSELDVNWLISNSIGKFEGDVFTPNQSGTTKITATSNNINESLEIEIIGRDNLSKMGFYASNSNMLVEGGTYKLPVFVKSESGVKRTVPTELIDWQFIGFSGSIDGDTLTVHKLGNKGIGRIIAKYDGYSSMLTLSAGILREWEDFNLEQVPVSFTAYPSFVSGDLSFQRESTNNKSLRLDYDFSEGETVNKAAYAVFNNDEGMIVDGEPQFLKMDLFGDNSYNWVRAEVIDGNGDVQKIDISKNVNWEGWETVNVNLADYDLTYPIKMKRLYIVSPDVGQNDREVTGSVAFDNITFMYRGEIPPIIKPKVEMILNEQVLKVDGISQELDQAPVVIEGRTMVPLRFIVDALGGEVTWDSIEKKVILIKEDQLIELWINDPAINLNGNKVTSDVPPTAINNRTMVPLRFVSEFFGWKVGWDSSTNKITME</sequence>
<feature type="domain" description="Copper amine oxidase-like N-terminal" evidence="1">
    <location>
        <begin position="780"/>
        <end position="885"/>
    </location>
</feature>
<evidence type="ECO:0000259" key="1">
    <source>
        <dbReference type="Pfam" id="PF07833"/>
    </source>
</evidence>
<dbReference type="AlphaFoldDB" id="A0A6N9Q0S3"/>
<dbReference type="Gene3D" id="2.60.120.430">
    <property type="entry name" value="Galactose-binding lectin"/>
    <property type="match status" value="1"/>
</dbReference>
<dbReference type="OrthoDB" id="9809781at2"/>
<accession>A0A6N9Q0S3</accession>
<dbReference type="RefSeq" id="WP_160643943.1">
    <property type="nucleotide sequence ID" value="NZ_SIJB01000005.1"/>
</dbReference>
<organism evidence="3 4">
    <name type="scientific">Chengkuizengella marina</name>
    <dbReference type="NCBI Taxonomy" id="2507566"/>
    <lineage>
        <taxon>Bacteria</taxon>
        <taxon>Bacillati</taxon>
        <taxon>Bacillota</taxon>
        <taxon>Bacilli</taxon>
        <taxon>Bacillales</taxon>
        <taxon>Paenibacillaceae</taxon>
        <taxon>Chengkuizengella</taxon>
    </lineage>
</organism>
<proteinExistence type="predicted"/>
<keyword evidence="4" id="KW-1185">Reference proteome</keyword>
<reference evidence="3 4" key="1">
    <citation type="submission" date="2019-01" db="EMBL/GenBank/DDBJ databases">
        <title>Chengkuizengella sp. nov., isolated from deep-sea sediment of East Pacific Ocean.</title>
        <authorList>
            <person name="Yang J."/>
            <person name="Lai Q."/>
            <person name="Shao Z."/>
        </authorList>
    </citation>
    <scope>NUCLEOTIDE SEQUENCE [LARGE SCALE GENOMIC DNA]</scope>
    <source>
        <strain evidence="3 4">YPA3-1-1</strain>
    </source>
</reference>